<evidence type="ECO:0000256" key="4">
    <source>
        <dbReference type="ARBA" id="ARBA00022692"/>
    </source>
</evidence>
<dbReference type="Proteomes" id="UP001497600">
    <property type="component" value="Chromosome G"/>
</dbReference>
<feature type="transmembrane region" description="Helical" evidence="9">
    <location>
        <begin position="527"/>
        <end position="549"/>
    </location>
</feature>
<evidence type="ECO:0000256" key="7">
    <source>
        <dbReference type="ARBA" id="ARBA00022989"/>
    </source>
</evidence>
<evidence type="ECO:0000256" key="2">
    <source>
        <dbReference type="ARBA" id="ARBA00008807"/>
    </source>
</evidence>
<accession>A0ABP0EL66</accession>
<dbReference type="InterPro" id="IPR004813">
    <property type="entry name" value="OPT"/>
</dbReference>
<keyword evidence="5" id="KW-0571">Peptide transport</keyword>
<evidence type="ECO:0000256" key="3">
    <source>
        <dbReference type="ARBA" id="ARBA00022448"/>
    </source>
</evidence>
<keyword evidence="8 9" id="KW-0472">Membrane</keyword>
<feature type="transmembrane region" description="Helical" evidence="9">
    <location>
        <begin position="237"/>
        <end position="259"/>
    </location>
</feature>
<evidence type="ECO:0000313" key="10">
    <source>
        <dbReference type="EMBL" id="CAK7915868.1"/>
    </source>
</evidence>
<feature type="transmembrane region" description="Helical" evidence="9">
    <location>
        <begin position="210"/>
        <end position="230"/>
    </location>
</feature>
<gene>
    <name evidence="10" type="primary">OPT2</name>
    <name evidence="10" type="ORF">CAAN4_G01244</name>
</gene>
<dbReference type="NCBIfam" id="TIGR00727">
    <property type="entry name" value="ISP4_OPT"/>
    <property type="match status" value="1"/>
</dbReference>
<dbReference type="InterPro" id="IPR004648">
    <property type="entry name" value="Oligpept_transpt"/>
</dbReference>
<evidence type="ECO:0000256" key="6">
    <source>
        <dbReference type="ARBA" id="ARBA00022927"/>
    </source>
</evidence>
<feature type="transmembrane region" description="Helical" evidence="9">
    <location>
        <begin position="850"/>
        <end position="873"/>
    </location>
</feature>
<keyword evidence="3" id="KW-0813">Transport</keyword>
<organism evidence="10 11">
    <name type="scientific">[Candida] anglica</name>
    <dbReference type="NCBI Taxonomy" id="148631"/>
    <lineage>
        <taxon>Eukaryota</taxon>
        <taxon>Fungi</taxon>
        <taxon>Dikarya</taxon>
        <taxon>Ascomycota</taxon>
        <taxon>Saccharomycotina</taxon>
        <taxon>Pichiomycetes</taxon>
        <taxon>Debaryomycetaceae</taxon>
        <taxon>Kurtzmaniella</taxon>
    </lineage>
</organism>
<evidence type="ECO:0000256" key="8">
    <source>
        <dbReference type="ARBA" id="ARBA00023136"/>
    </source>
</evidence>
<feature type="transmembrane region" description="Helical" evidence="9">
    <location>
        <begin position="810"/>
        <end position="838"/>
    </location>
</feature>
<feature type="transmembrane region" description="Helical" evidence="9">
    <location>
        <begin position="625"/>
        <end position="646"/>
    </location>
</feature>
<keyword evidence="11" id="KW-1185">Reference proteome</keyword>
<sequence length="919" mass="103581">MSKQEYPDLTSVRSTGSRLEVADHEIDLNAVTSNPVSIGDVGVSLTADQKYVILNRLNYDGLISLEDLPTGALFMIEKIEGLPVQEGVEILRQAMIDHANDVNYPTKDLDFITKLVEEAPADGYTSPDVKSKLDGQFADKENSFDEKKGDVNATTYAEPSSSHSDNYYEIFDWPFQVKLEAALLAYHSPYPEVRAVTDPFDDPSLPCETLRAYIVGFIWNAIGTFINQFFAQRQPAISFTTAVAQLFLYPSGLLTQYIFPDYSFKLFGLTIDLNPGPWSYKEQMFSTIIFSVAGGGTSYVQYNIFTQKSEQFYGNEWASWGYQILLILSTNFLGFGFAGVLRRFAVYPINAIWPSILPTVALNRALLKPERNENINGWTISRYYFFFIATTASFVWNWVPEYLFAALSSFNWMTWIAPENKNLAYITGTFGGLGVNPVTSFDWNIIDYAGTTLSAPFYSTFNQYIGSVIAFFCIVGVYWTNYKWTAYLPINSNGIFTNTGDSYAVTAVLDKNGKLDQAKYDIIGPPFYTAANLVVYGAFFAIYPFAIIYEGMTNWRGYYSSLYGAYKSIRNWKTSTSIYDGHNDPHCRMMSRFKEVPDWCYLVVLVIALVLGIIMVEIYPTETPVWTLFFALAINFVFLIPLTMIYSTTSFSFGLNVLVELIIGYALPGNSQALMIVKAFGYNIDGQAQNYISDQKMAHYAKIPPRAIFRGQLMAVLMSSFIGLGVVNWQLDSVEGICTRTQKSKFTCPGARTFYSASVLWGTIGPKKVFGGLYPVLQYCFLIGALLAPVCWALKFYFPRKLKFFQPTLIIGGFLIYAPYNLSYYTAGLYVSFAFMSYIRVKYQTWWEKYTYVLAGALSSGVAFSAVIIFFAVQYKEKDVNWWGNTVPYAGVDYSEPARLNVTISEPDGYFGPRIGSYP</sequence>
<feature type="transmembrane region" description="Helical" evidence="9">
    <location>
        <begin position="284"/>
        <end position="305"/>
    </location>
</feature>
<feature type="transmembrane region" description="Helical" evidence="9">
    <location>
        <begin position="599"/>
        <end position="619"/>
    </location>
</feature>
<reference evidence="10 11" key="1">
    <citation type="submission" date="2024-01" db="EMBL/GenBank/DDBJ databases">
        <authorList>
            <consortium name="Genoscope - CEA"/>
            <person name="William W."/>
        </authorList>
    </citation>
    <scope>NUCLEOTIDE SEQUENCE [LARGE SCALE GENOMIC DNA]</scope>
    <source>
        <strain evidence="10 11">29B2s-10</strain>
    </source>
</reference>
<feature type="transmembrane region" description="Helical" evidence="9">
    <location>
        <begin position="423"/>
        <end position="445"/>
    </location>
</feature>
<dbReference type="PANTHER" id="PTHR22601">
    <property type="entry name" value="ISP4 LIKE PROTEIN"/>
    <property type="match status" value="1"/>
</dbReference>
<evidence type="ECO:0000313" key="11">
    <source>
        <dbReference type="Proteomes" id="UP001497600"/>
    </source>
</evidence>
<feature type="transmembrane region" description="Helical" evidence="9">
    <location>
        <begin position="776"/>
        <end position="798"/>
    </location>
</feature>
<feature type="transmembrane region" description="Helical" evidence="9">
    <location>
        <begin position="707"/>
        <end position="727"/>
    </location>
</feature>
<dbReference type="EMBL" id="OZ004259">
    <property type="protein sequence ID" value="CAK7915868.1"/>
    <property type="molecule type" value="Genomic_DNA"/>
</dbReference>
<feature type="transmembrane region" description="Helical" evidence="9">
    <location>
        <begin position="317"/>
        <end position="338"/>
    </location>
</feature>
<comment type="similarity">
    <text evidence="2">Belongs to the oligopeptide OPT transporter family.</text>
</comment>
<feature type="transmembrane region" description="Helical" evidence="9">
    <location>
        <begin position="383"/>
        <end position="403"/>
    </location>
</feature>
<evidence type="ECO:0000256" key="1">
    <source>
        <dbReference type="ARBA" id="ARBA00004141"/>
    </source>
</evidence>
<dbReference type="NCBIfam" id="TIGR00728">
    <property type="entry name" value="OPT_sfam"/>
    <property type="match status" value="1"/>
</dbReference>
<keyword evidence="7 9" id="KW-1133">Transmembrane helix</keyword>
<dbReference type="Pfam" id="PF03169">
    <property type="entry name" value="OPT"/>
    <property type="match status" value="1"/>
</dbReference>
<feature type="transmembrane region" description="Helical" evidence="9">
    <location>
        <begin position="344"/>
        <end position="362"/>
    </location>
</feature>
<evidence type="ECO:0000256" key="5">
    <source>
        <dbReference type="ARBA" id="ARBA00022856"/>
    </source>
</evidence>
<proteinExistence type="inferred from homology"/>
<keyword evidence="4 9" id="KW-0812">Transmembrane</keyword>
<name>A0ABP0EL66_9ASCO</name>
<feature type="transmembrane region" description="Helical" evidence="9">
    <location>
        <begin position="457"/>
        <end position="479"/>
    </location>
</feature>
<keyword evidence="6" id="KW-0653">Protein transport</keyword>
<comment type="subcellular location">
    <subcellularLocation>
        <location evidence="1">Membrane</location>
        <topology evidence="1">Multi-pass membrane protein</topology>
    </subcellularLocation>
</comment>
<protein>
    <submittedName>
        <fullName evidence="10">Oligopeptide transporter 2</fullName>
    </submittedName>
</protein>
<evidence type="ECO:0000256" key="9">
    <source>
        <dbReference type="SAM" id="Phobius"/>
    </source>
</evidence>